<comment type="caution">
    <text evidence="2">The sequence shown here is derived from an EMBL/GenBank/DDBJ whole genome shotgun (WGS) entry which is preliminary data.</text>
</comment>
<organism evidence="2 3">
    <name type="scientific">Dyella jiangningensis</name>
    <dbReference type="NCBI Taxonomy" id="1379159"/>
    <lineage>
        <taxon>Bacteria</taxon>
        <taxon>Pseudomonadati</taxon>
        <taxon>Pseudomonadota</taxon>
        <taxon>Gammaproteobacteria</taxon>
        <taxon>Lysobacterales</taxon>
        <taxon>Rhodanobacteraceae</taxon>
        <taxon>Dyella</taxon>
    </lineage>
</organism>
<feature type="region of interest" description="Disordered" evidence="1">
    <location>
        <begin position="1"/>
        <end position="21"/>
    </location>
</feature>
<feature type="region of interest" description="Disordered" evidence="1">
    <location>
        <begin position="99"/>
        <end position="121"/>
    </location>
</feature>
<dbReference type="RefSeq" id="WP_191983778.1">
    <property type="nucleotide sequence ID" value="NZ_NFZS01000004.1"/>
</dbReference>
<name>A0A328P3E6_9GAMM</name>
<gene>
    <name evidence="2" type="ORF">CA260_17340</name>
</gene>
<evidence type="ECO:0000313" key="3">
    <source>
        <dbReference type="Proteomes" id="UP000248926"/>
    </source>
</evidence>
<sequence>MNAKSKAAEQHDPWESGELGRSMDHAEVISDDLCRAIDSSLNLHPVSIRLERSLIQNLKFIAECRGVAYQPLIRDMLNRFAVSEIKQIMSEKLEEAERRAKAAGSDQGPVAEYLERERKTA</sequence>
<dbReference type="AlphaFoldDB" id="A0A328P3E6"/>
<reference evidence="2 3" key="1">
    <citation type="journal article" date="2018" name="Genet. Mol. Biol.">
        <title>The genome sequence of Dyella jiangningensis FCAV SCS01 from a lignocellulose-decomposing microbial consortium metagenome reveals potential for biotechnological applications.</title>
        <authorList>
            <person name="Desiderato J.G."/>
            <person name="Alvarenga D.O."/>
            <person name="Constancio M.T.L."/>
            <person name="Alves L.M.C."/>
            <person name="Varani A.M."/>
        </authorList>
    </citation>
    <scope>NUCLEOTIDE SEQUENCE [LARGE SCALE GENOMIC DNA]</scope>
    <source>
        <strain evidence="2 3">FCAV SCS01</strain>
    </source>
</reference>
<evidence type="ECO:0000313" key="2">
    <source>
        <dbReference type="EMBL" id="RAO75801.1"/>
    </source>
</evidence>
<protein>
    <submittedName>
        <fullName evidence="2">Uncharacterized protein</fullName>
    </submittedName>
</protein>
<dbReference type="EMBL" id="NFZS01000004">
    <property type="protein sequence ID" value="RAO75801.1"/>
    <property type="molecule type" value="Genomic_DNA"/>
</dbReference>
<accession>A0A328P3E6</accession>
<dbReference type="Proteomes" id="UP000248926">
    <property type="component" value="Unassembled WGS sequence"/>
</dbReference>
<keyword evidence="3" id="KW-1185">Reference proteome</keyword>
<evidence type="ECO:0000256" key="1">
    <source>
        <dbReference type="SAM" id="MobiDB-lite"/>
    </source>
</evidence>
<feature type="compositionally biased region" description="Basic and acidic residues" evidence="1">
    <location>
        <begin position="1"/>
        <end position="14"/>
    </location>
</feature>
<proteinExistence type="predicted"/>